<evidence type="ECO:0000313" key="5">
    <source>
        <dbReference type="Proteomes" id="UP000629468"/>
    </source>
</evidence>
<dbReference type="InterPro" id="IPR051477">
    <property type="entry name" value="Expansin_CellWall"/>
</dbReference>
<dbReference type="Proteomes" id="UP000629468">
    <property type="component" value="Unassembled WGS sequence"/>
</dbReference>
<feature type="compositionally biased region" description="Basic and acidic residues" evidence="2">
    <location>
        <begin position="169"/>
        <end position="184"/>
    </location>
</feature>
<evidence type="ECO:0000256" key="3">
    <source>
        <dbReference type="SAM" id="SignalP"/>
    </source>
</evidence>
<dbReference type="SUPFAM" id="SSF50685">
    <property type="entry name" value="Barwin-like endoglucanases"/>
    <property type="match status" value="1"/>
</dbReference>
<feature type="compositionally biased region" description="Low complexity" evidence="2">
    <location>
        <begin position="191"/>
        <end position="223"/>
    </location>
</feature>
<protein>
    <recommendedName>
        <fullName evidence="6">RlpA-like protein double-psi beta-barrel domain-containing protein</fullName>
    </recommendedName>
</protein>
<reference evidence="4 5" key="1">
    <citation type="journal article" name="Sci. Rep.">
        <title>Telomere-to-telomere assembled and centromere annotated genomes of the two main subspecies of the button mushroom Agaricus bisporus reveal especially polymorphic chromosome ends.</title>
        <authorList>
            <person name="Sonnenberg A.S.M."/>
            <person name="Sedaghat-Telgerd N."/>
            <person name="Lavrijssen B."/>
            <person name="Ohm R.A."/>
            <person name="Hendrickx P.M."/>
            <person name="Scholtmeijer K."/>
            <person name="Baars J.J.P."/>
            <person name="van Peer A."/>
        </authorList>
    </citation>
    <scope>NUCLEOTIDE SEQUENCE [LARGE SCALE GENOMIC DNA]</scope>
    <source>
        <strain evidence="4 5">H119_p4</strain>
    </source>
</reference>
<comment type="caution">
    <text evidence="4">The sequence shown here is derived from an EMBL/GenBank/DDBJ whole genome shotgun (WGS) entry which is preliminary data.</text>
</comment>
<proteinExistence type="predicted"/>
<keyword evidence="1 3" id="KW-0732">Signal</keyword>
<dbReference type="AlphaFoldDB" id="A0A8H7KI82"/>
<name>A0A8H7KI82_AGABI</name>
<sequence>MKVVNFGLFPALFFGGAAAVAVVAPKHGHNSFHHRDIANRTDESAHWKRVEHARWTFYDVGLGACGKTNVPSDFIVALNSPQFGGGYPGPHCFQTITMKYGGKTAKAQIMDQCPGCPYGGLDLSRGLFDFFASEDLGVIYGSWSFGDSGGDDGDDDPPKPTTTKRHHTTSKEKPTTTEKPEHTTSSKHRSTTSTVPSTTSTSSTPTSTSTSTEPSATSTSTSSDGPANLNKFVLALDTLGGLVVAGSRLD</sequence>
<accession>A0A8H7KI82</accession>
<dbReference type="OMA" id="HRDIANR"/>
<feature type="region of interest" description="Disordered" evidence="2">
    <location>
        <begin position="149"/>
        <end position="228"/>
    </location>
</feature>
<dbReference type="PANTHER" id="PTHR31836">
    <property type="match status" value="1"/>
</dbReference>
<feature type="signal peptide" evidence="3">
    <location>
        <begin position="1"/>
        <end position="19"/>
    </location>
</feature>
<evidence type="ECO:0000256" key="2">
    <source>
        <dbReference type="SAM" id="MobiDB-lite"/>
    </source>
</evidence>
<feature type="chain" id="PRO_5034197916" description="RlpA-like protein double-psi beta-barrel domain-containing protein" evidence="3">
    <location>
        <begin position="20"/>
        <end position="250"/>
    </location>
</feature>
<gene>
    <name evidence="4" type="ORF">Agabi119p4_3604</name>
</gene>
<organism evidence="4 5">
    <name type="scientific">Agaricus bisporus var. burnettii</name>
    <dbReference type="NCBI Taxonomy" id="192524"/>
    <lineage>
        <taxon>Eukaryota</taxon>
        <taxon>Fungi</taxon>
        <taxon>Dikarya</taxon>
        <taxon>Basidiomycota</taxon>
        <taxon>Agaricomycotina</taxon>
        <taxon>Agaricomycetes</taxon>
        <taxon>Agaricomycetidae</taxon>
        <taxon>Agaricales</taxon>
        <taxon>Agaricineae</taxon>
        <taxon>Agaricaceae</taxon>
        <taxon>Agaricus</taxon>
    </lineage>
</organism>
<evidence type="ECO:0000313" key="4">
    <source>
        <dbReference type="EMBL" id="KAF7777532.1"/>
    </source>
</evidence>
<evidence type="ECO:0008006" key="6">
    <source>
        <dbReference type="Google" id="ProtNLM"/>
    </source>
</evidence>
<dbReference type="CDD" id="cd22191">
    <property type="entry name" value="DPBB_RlpA_EXP_N-like"/>
    <property type="match status" value="1"/>
</dbReference>
<dbReference type="EMBL" id="JABXXO010000005">
    <property type="protein sequence ID" value="KAF7777532.1"/>
    <property type="molecule type" value="Genomic_DNA"/>
</dbReference>
<dbReference type="Gene3D" id="2.40.40.10">
    <property type="entry name" value="RlpA-like domain"/>
    <property type="match status" value="1"/>
</dbReference>
<dbReference type="InterPro" id="IPR036908">
    <property type="entry name" value="RlpA-like_sf"/>
</dbReference>
<dbReference type="PANTHER" id="PTHR31836:SF28">
    <property type="entry name" value="SRCR DOMAIN-CONTAINING PROTEIN-RELATED"/>
    <property type="match status" value="1"/>
</dbReference>
<evidence type="ECO:0000256" key="1">
    <source>
        <dbReference type="ARBA" id="ARBA00022729"/>
    </source>
</evidence>